<dbReference type="RefSeq" id="WP_092056093.1">
    <property type="nucleotide sequence ID" value="NZ_FOQD01000021.1"/>
</dbReference>
<proteinExistence type="inferred from homology"/>
<keyword evidence="4 6" id="KW-0560">Oxidoreductase</keyword>
<dbReference type="InterPro" id="IPR002937">
    <property type="entry name" value="Amino_oxidase"/>
</dbReference>
<comment type="pathway">
    <text evidence="6">Porphyrin-containing compound metabolism; protoheme biosynthesis.</text>
</comment>
<dbReference type="OrthoDB" id="9805195at2"/>
<organism evidence="8 9">
    <name type="scientific">Planctomicrobium piriforme</name>
    <dbReference type="NCBI Taxonomy" id="1576369"/>
    <lineage>
        <taxon>Bacteria</taxon>
        <taxon>Pseudomonadati</taxon>
        <taxon>Planctomycetota</taxon>
        <taxon>Planctomycetia</taxon>
        <taxon>Planctomycetales</taxon>
        <taxon>Planctomycetaceae</taxon>
        <taxon>Planctomicrobium</taxon>
    </lineage>
</organism>
<comment type="subcellular location">
    <subcellularLocation>
        <location evidence="6">Cytoplasm</location>
    </subcellularLocation>
</comment>
<dbReference type="AlphaFoldDB" id="A0A1I3RMC1"/>
<dbReference type="NCBIfam" id="TIGR00562">
    <property type="entry name" value="proto_IX_ox"/>
    <property type="match status" value="2"/>
</dbReference>
<evidence type="ECO:0000256" key="4">
    <source>
        <dbReference type="ARBA" id="ARBA00023002"/>
    </source>
</evidence>
<reference evidence="9" key="1">
    <citation type="submission" date="2016-10" db="EMBL/GenBank/DDBJ databases">
        <authorList>
            <person name="Varghese N."/>
            <person name="Submissions S."/>
        </authorList>
    </citation>
    <scope>NUCLEOTIDE SEQUENCE [LARGE SCALE GENOMIC DNA]</scope>
    <source>
        <strain evidence="9">DSM 26348</strain>
    </source>
</reference>
<dbReference type="GO" id="GO:0004729">
    <property type="term" value="F:oxygen-dependent protoporphyrinogen oxidase activity"/>
    <property type="evidence" value="ECO:0007669"/>
    <property type="project" value="UniProtKB-UniRule"/>
</dbReference>
<dbReference type="STRING" id="1576369.SAMN05421753_12153"/>
<evidence type="ECO:0000256" key="6">
    <source>
        <dbReference type="RuleBase" id="RU364052"/>
    </source>
</evidence>
<comment type="similarity">
    <text evidence="6">Belongs to the protoporphyrinogen/coproporphyrinogen oxidase family. Coproporphyrinogen III oxidase subfamily.</text>
</comment>
<dbReference type="EMBL" id="FOQD01000021">
    <property type="protein sequence ID" value="SFJ47388.1"/>
    <property type="molecule type" value="Genomic_DNA"/>
</dbReference>
<gene>
    <name evidence="8" type="ORF">SAMN05421753_12153</name>
</gene>
<comment type="function">
    <text evidence="6">Involved in coproporphyrin-dependent heme b biosynthesis. Catalyzes the oxidation of coproporphyrinogen III to coproporphyrin III.</text>
</comment>
<comment type="cofactor">
    <cofactor evidence="1 6">
        <name>FAD</name>
        <dbReference type="ChEBI" id="CHEBI:57692"/>
    </cofactor>
</comment>
<dbReference type="InterPro" id="IPR036188">
    <property type="entry name" value="FAD/NAD-bd_sf"/>
</dbReference>
<keyword evidence="6" id="KW-0963">Cytoplasm</keyword>
<dbReference type="GO" id="GO:0005737">
    <property type="term" value="C:cytoplasm"/>
    <property type="evidence" value="ECO:0007669"/>
    <property type="project" value="UniProtKB-SubCell"/>
</dbReference>
<keyword evidence="9" id="KW-1185">Reference proteome</keyword>
<protein>
    <recommendedName>
        <fullName evidence="6">Coproporphyrinogen III oxidase</fullName>
        <ecNumber evidence="6">1.3.3.15</ecNumber>
    </recommendedName>
</protein>
<comment type="catalytic activity">
    <reaction evidence="6">
        <text>coproporphyrinogen III + 3 O2 = coproporphyrin III + 3 H2O2</text>
        <dbReference type="Rhea" id="RHEA:43436"/>
        <dbReference type="ChEBI" id="CHEBI:15379"/>
        <dbReference type="ChEBI" id="CHEBI:16240"/>
        <dbReference type="ChEBI" id="CHEBI:57309"/>
        <dbReference type="ChEBI" id="CHEBI:131725"/>
        <dbReference type="EC" id="1.3.3.15"/>
    </reaction>
</comment>
<dbReference type="SUPFAM" id="SSF51905">
    <property type="entry name" value="FAD/NAD(P)-binding domain"/>
    <property type="match status" value="1"/>
</dbReference>
<dbReference type="InterPro" id="IPR050464">
    <property type="entry name" value="Zeta_carotene_desat/Oxidored"/>
</dbReference>
<dbReference type="EC" id="1.3.3.15" evidence="6"/>
<feature type="domain" description="Amine oxidase" evidence="7">
    <location>
        <begin position="27"/>
        <end position="279"/>
    </location>
</feature>
<evidence type="ECO:0000313" key="9">
    <source>
        <dbReference type="Proteomes" id="UP000199518"/>
    </source>
</evidence>
<dbReference type="PANTHER" id="PTHR42923:SF3">
    <property type="entry name" value="PROTOPORPHYRINOGEN OXIDASE"/>
    <property type="match status" value="1"/>
</dbReference>
<accession>A0A1I3RMC1</accession>
<keyword evidence="5 6" id="KW-0350">Heme biosynthesis</keyword>
<evidence type="ECO:0000256" key="2">
    <source>
        <dbReference type="ARBA" id="ARBA00022630"/>
    </source>
</evidence>
<name>A0A1I3RMC1_9PLAN</name>
<keyword evidence="3 6" id="KW-0274">FAD</keyword>
<evidence type="ECO:0000256" key="3">
    <source>
        <dbReference type="ARBA" id="ARBA00022827"/>
    </source>
</evidence>
<evidence type="ECO:0000313" key="8">
    <source>
        <dbReference type="EMBL" id="SFJ47388.1"/>
    </source>
</evidence>
<dbReference type="GO" id="GO:0006783">
    <property type="term" value="P:heme biosynthetic process"/>
    <property type="evidence" value="ECO:0007669"/>
    <property type="project" value="UniProtKB-UniRule"/>
</dbReference>
<keyword evidence="2 6" id="KW-0285">Flavoprotein</keyword>
<dbReference type="UniPathway" id="UPA00252"/>
<dbReference type="Pfam" id="PF01593">
    <property type="entry name" value="Amino_oxidase"/>
    <property type="match status" value="2"/>
</dbReference>
<dbReference type="Gene3D" id="3.50.50.60">
    <property type="entry name" value="FAD/NAD(P)-binding domain"/>
    <property type="match status" value="2"/>
</dbReference>
<evidence type="ECO:0000256" key="1">
    <source>
        <dbReference type="ARBA" id="ARBA00001974"/>
    </source>
</evidence>
<dbReference type="SUPFAM" id="SSF54373">
    <property type="entry name" value="FAD-linked reductases, C-terminal domain"/>
    <property type="match status" value="1"/>
</dbReference>
<dbReference type="PANTHER" id="PTHR42923">
    <property type="entry name" value="PROTOPORPHYRINOGEN OXIDASE"/>
    <property type="match status" value="1"/>
</dbReference>
<evidence type="ECO:0000256" key="5">
    <source>
        <dbReference type="ARBA" id="ARBA00023133"/>
    </source>
</evidence>
<dbReference type="InterPro" id="IPR004572">
    <property type="entry name" value="Protoporphyrinogen_oxidase"/>
</dbReference>
<dbReference type="Proteomes" id="UP000199518">
    <property type="component" value="Unassembled WGS sequence"/>
</dbReference>
<sequence>MPEITFPPSASTPADGLRLAVIGGGVTGLAAVHRLTELAAQAAVPVQITLFEASPRVGGAFGTQRVGDYLIERGADSFITNKPWGVDLVRRLGLEDRLISTNAAYRKSLILSRGRPVPTPEGFNLVAPARLMPVLQSPLLSWQGKLRLLAEPFIPRRTATVDESVADFVRRRLGQAALDRIVQPLVGGIYTSDPERLSTQATLERFAAMERRDGSLYRGLRKSAAKSKEGESASGARYGLFASFPNGMQELLDALEAVARRSADVRLSCPVSGLRRSDNVALNDRSAPHPLPLSPPCSFLGRGEGSVMSPHGWIVTTATGDQTFDGVVCALSAPMAALLIQPVDEPCAAAIASIECASSAIVVTGHQLSDVEHPLDAFGLVIPHREGRRILATSFLSRKFDDRAPSGRVCLRTFVGGAMQPEEYERTDEEIIATVLEELHSILGVKGTPDFTLVARYPQGMPQFYVGHLDRVAEIRKQAARLPGFALAGNYLDGVGVPDCIHSGEQAAELLFQTCTAGPV</sequence>
<evidence type="ECO:0000259" key="7">
    <source>
        <dbReference type="Pfam" id="PF01593"/>
    </source>
</evidence>
<feature type="domain" description="Amine oxidase" evidence="7">
    <location>
        <begin position="311"/>
        <end position="510"/>
    </location>
</feature>